<keyword evidence="7" id="KW-1185">Reference proteome</keyword>
<keyword evidence="1" id="KW-0436">Ligase</keyword>
<evidence type="ECO:0000313" key="6">
    <source>
        <dbReference type="EMBL" id="MET4632948.1"/>
    </source>
</evidence>
<comment type="caution">
    <text evidence="6">The sequence shown here is derived from an EMBL/GenBank/DDBJ whole genome shotgun (WGS) entry which is preliminary data.</text>
</comment>
<organism evidence="6 7">
    <name type="scientific">Kaistia defluvii</name>
    <dbReference type="NCBI Taxonomy" id="410841"/>
    <lineage>
        <taxon>Bacteria</taxon>
        <taxon>Pseudomonadati</taxon>
        <taxon>Pseudomonadota</taxon>
        <taxon>Alphaproteobacteria</taxon>
        <taxon>Hyphomicrobiales</taxon>
        <taxon>Kaistiaceae</taxon>
        <taxon>Kaistia</taxon>
    </lineage>
</organism>
<dbReference type="SUPFAM" id="SSF47323">
    <property type="entry name" value="Anticodon-binding domain of a subclass of class I aminoacyl-tRNA synthetases"/>
    <property type="match status" value="1"/>
</dbReference>
<name>A0ABV2QVN1_9HYPH</name>
<dbReference type="Pfam" id="PF23493">
    <property type="entry name" value="CysS_C"/>
    <property type="match status" value="1"/>
</dbReference>
<accession>A0ABV2QVN1</accession>
<dbReference type="EMBL" id="JBEPSM010000001">
    <property type="protein sequence ID" value="MET4632948.1"/>
    <property type="molecule type" value="Genomic_DNA"/>
</dbReference>
<evidence type="ECO:0000259" key="5">
    <source>
        <dbReference type="Pfam" id="PF23493"/>
    </source>
</evidence>
<evidence type="ECO:0000256" key="1">
    <source>
        <dbReference type="ARBA" id="ARBA00022598"/>
    </source>
</evidence>
<evidence type="ECO:0000256" key="3">
    <source>
        <dbReference type="ARBA" id="ARBA00022840"/>
    </source>
</evidence>
<dbReference type="Gene3D" id="1.20.120.1910">
    <property type="entry name" value="Cysteine-tRNA ligase, C-terminal anti-codon recognition domain"/>
    <property type="match status" value="1"/>
</dbReference>
<protein>
    <submittedName>
        <fullName evidence="6">Cysteinyl-tRNA synthetase</fullName>
    </submittedName>
</protein>
<evidence type="ECO:0000313" key="7">
    <source>
        <dbReference type="Proteomes" id="UP001549321"/>
    </source>
</evidence>
<dbReference type="RefSeq" id="WP_354549014.1">
    <property type="nucleotide sequence ID" value="NZ_JBEPSM010000001.1"/>
</dbReference>
<dbReference type="Proteomes" id="UP001549321">
    <property type="component" value="Unassembled WGS sequence"/>
</dbReference>
<keyword evidence="2" id="KW-0547">Nucleotide-binding</keyword>
<keyword evidence="3" id="KW-0067">ATP-binding</keyword>
<proteinExistence type="predicted"/>
<evidence type="ECO:0000256" key="4">
    <source>
        <dbReference type="ARBA" id="ARBA00023146"/>
    </source>
</evidence>
<evidence type="ECO:0000256" key="2">
    <source>
        <dbReference type="ARBA" id="ARBA00022741"/>
    </source>
</evidence>
<sequence length="70" mass="7818">MTKIPLDEALIEQLIADRIAAREAKDFAKADTIRKQLDAMGLVIIDGKDEATGEFWTTWDPKAAPEEESE</sequence>
<dbReference type="InterPro" id="IPR056411">
    <property type="entry name" value="CysS_C"/>
</dbReference>
<keyword evidence="4" id="KW-0030">Aminoacyl-tRNA synthetase</keyword>
<feature type="domain" description="Cysteinyl-tRNA ligase anticodon binding" evidence="5">
    <location>
        <begin position="11"/>
        <end position="50"/>
    </location>
</feature>
<gene>
    <name evidence="6" type="ORF">ABIE08_000861</name>
</gene>
<dbReference type="InterPro" id="IPR009080">
    <property type="entry name" value="tRNAsynth_Ia_anticodon-bd"/>
</dbReference>
<reference evidence="6 7" key="1">
    <citation type="submission" date="2024-06" db="EMBL/GenBank/DDBJ databases">
        <title>Sorghum-associated microbial communities from plants grown in Nebraska, USA.</title>
        <authorList>
            <person name="Schachtman D."/>
        </authorList>
    </citation>
    <scope>NUCLEOTIDE SEQUENCE [LARGE SCALE GENOMIC DNA]</scope>
    <source>
        <strain evidence="6 7">3207</strain>
    </source>
</reference>